<dbReference type="GO" id="GO:0000502">
    <property type="term" value="C:proteasome complex"/>
    <property type="evidence" value="ECO:0007669"/>
    <property type="project" value="UniProtKB-KW"/>
</dbReference>
<accession>A0A5J5EFP5</accession>
<dbReference type="PANTHER" id="PTHR12828">
    <property type="entry name" value="PROTEASOME MATURATION PROTEIN UMP1"/>
    <property type="match status" value="1"/>
</dbReference>
<feature type="compositionally biased region" description="Polar residues" evidence="3">
    <location>
        <begin position="10"/>
        <end position="19"/>
    </location>
</feature>
<keyword evidence="4" id="KW-0647">Proteasome</keyword>
<dbReference type="GO" id="GO:0005737">
    <property type="term" value="C:cytoplasm"/>
    <property type="evidence" value="ECO:0007669"/>
    <property type="project" value="TreeGrafter"/>
</dbReference>
<gene>
    <name evidence="4" type="ORF">FN846DRAFT_454427</name>
</gene>
<comment type="caution">
    <text evidence="4">The sequence shown here is derived from an EMBL/GenBank/DDBJ whole genome shotgun (WGS) entry which is preliminary data.</text>
</comment>
<dbReference type="OrthoDB" id="15001at2759"/>
<dbReference type="FunCoup" id="A0A5J5EFP5">
    <property type="interactions" value="439"/>
</dbReference>
<dbReference type="Proteomes" id="UP000326924">
    <property type="component" value="Unassembled WGS sequence"/>
</dbReference>
<organism evidence="4 5">
    <name type="scientific">Sphaerosporella brunnea</name>
    <dbReference type="NCBI Taxonomy" id="1250544"/>
    <lineage>
        <taxon>Eukaryota</taxon>
        <taxon>Fungi</taxon>
        <taxon>Dikarya</taxon>
        <taxon>Ascomycota</taxon>
        <taxon>Pezizomycotina</taxon>
        <taxon>Pezizomycetes</taxon>
        <taxon>Pezizales</taxon>
        <taxon>Pyronemataceae</taxon>
        <taxon>Sphaerosporella</taxon>
    </lineage>
</organism>
<evidence type="ECO:0000256" key="2">
    <source>
        <dbReference type="ARBA" id="ARBA00043974"/>
    </source>
</evidence>
<feature type="region of interest" description="Disordered" evidence="3">
    <location>
        <begin position="1"/>
        <end position="44"/>
    </location>
</feature>
<evidence type="ECO:0000256" key="3">
    <source>
        <dbReference type="SAM" id="MobiDB-lite"/>
    </source>
</evidence>
<dbReference type="EMBL" id="VXIS01000370">
    <property type="protein sequence ID" value="KAA8894061.1"/>
    <property type="molecule type" value="Genomic_DNA"/>
</dbReference>
<protein>
    <submittedName>
        <fullName evidence="4">Proteasome maturation factor UMP1</fullName>
    </submittedName>
</protein>
<keyword evidence="1" id="KW-0143">Chaperone</keyword>
<name>A0A5J5EFP5_9PEZI</name>
<sequence length="146" mass="16412">MSLRIIPADSHSSTVSSVANRKGAPSASSVPDALRNHGSHSVATDVNNRHPLEARLKAWDQTQMDLKMEGLRRLYGAAEPIRRGMEIKMCADYKPIQLGGPSNLHKDILENHDCSIDWEDIFTGNDNVYELPDFHTELEAKCRMNW</sequence>
<dbReference type="InterPro" id="IPR008012">
    <property type="entry name" value="Ump1"/>
</dbReference>
<evidence type="ECO:0000313" key="5">
    <source>
        <dbReference type="Proteomes" id="UP000326924"/>
    </source>
</evidence>
<dbReference type="PANTHER" id="PTHR12828:SF3">
    <property type="entry name" value="PROTEASOME MATURATION PROTEIN"/>
    <property type="match status" value="1"/>
</dbReference>
<dbReference type="AlphaFoldDB" id="A0A5J5EFP5"/>
<dbReference type="Pfam" id="PF05348">
    <property type="entry name" value="UMP1"/>
    <property type="match status" value="1"/>
</dbReference>
<comment type="similarity">
    <text evidence="2">Belongs to the POMP/UMP1 family.</text>
</comment>
<keyword evidence="5" id="KW-1185">Reference proteome</keyword>
<dbReference type="InParanoid" id="A0A5J5EFP5"/>
<evidence type="ECO:0000313" key="4">
    <source>
        <dbReference type="EMBL" id="KAA8894061.1"/>
    </source>
</evidence>
<proteinExistence type="inferred from homology"/>
<reference evidence="4 5" key="1">
    <citation type="submission" date="2019-09" db="EMBL/GenBank/DDBJ databases">
        <title>Draft genome of the ectomycorrhizal ascomycete Sphaerosporella brunnea.</title>
        <authorList>
            <consortium name="DOE Joint Genome Institute"/>
            <person name="Benucci G.M."/>
            <person name="Marozzi G."/>
            <person name="Antonielli L."/>
            <person name="Sanchez S."/>
            <person name="Marco P."/>
            <person name="Wang X."/>
            <person name="Falini L.B."/>
            <person name="Barry K."/>
            <person name="Haridas S."/>
            <person name="Lipzen A."/>
            <person name="Labutti K."/>
            <person name="Grigoriev I.V."/>
            <person name="Murat C."/>
            <person name="Martin F."/>
            <person name="Albertini E."/>
            <person name="Donnini D."/>
            <person name="Bonito G."/>
        </authorList>
    </citation>
    <scope>NUCLEOTIDE SEQUENCE [LARGE SCALE GENOMIC DNA]</scope>
    <source>
        <strain evidence="4 5">Sb_GMNB300</strain>
    </source>
</reference>
<dbReference type="GO" id="GO:0005634">
    <property type="term" value="C:nucleus"/>
    <property type="evidence" value="ECO:0007669"/>
    <property type="project" value="TreeGrafter"/>
</dbReference>
<dbReference type="GO" id="GO:0043248">
    <property type="term" value="P:proteasome assembly"/>
    <property type="evidence" value="ECO:0007669"/>
    <property type="project" value="InterPro"/>
</dbReference>
<evidence type="ECO:0000256" key="1">
    <source>
        <dbReference type="ARBA" id="ARBA00023186"/>
    </source>
</evidence>